<accession>A0A835F9F3</accession>
<dbReference type="AlphaFoldDB" id="A0A835F9F3"/>
<keyword evidence="2" id="KW-1185">Reference proteome</keyword>
<comment type="caution">
    <text evidence="1">The sequence shown here is derived from an EMBL/GenBank/DDBJ whole genome shotgun (WGS) entry which is preliminary data.</text>
</comment>
<evidence type="ECO:0000313" key="1">
    <source>
        <dbReference type="EMBL" id="KAF8731961.1"/>
    </source>
</evidence>
<dbReference type="EMBL" id="JACEFO010001605">
    <property type="protein sequence ID" value="KAF8731961.1"/>
    <property type="molecule type" value="Genomic_DNA"/>
</dbReference>
<reference evidence="1" key="1">
    <citation type="submission" date="2020-07" db="EMBL/GenBank/DDBJ databases">
        <title>Genome sequence and genetic diversity analysis of an under-domesticated orphan crop, white fonio (Digitaria exilis).</title>
        <authorList>
            <person name="Bennetzen J.L."/>
            <person name="Chen S."/>
            <person name="Ma X."/>
            <person name="Wang X."/>
            <person name="Yssel A.E.J."/>
            <person name="Chaluvadi S.R."/>
            <person name="Johnson M."/>
            <person name="Gangashetty P."/>
            <person name="Hamidou F."/>
            <person name="Sanogo M.D."/>
            <person name="Zwaenepoel A."/>
            <person name="Wallace J."/>
            <person name="Van De Peer Y."/>
            <person name="Van Deynze A."/>
        </authorList>
    </citation>
    <scope>NUCLEOTIDE SEQUENCE</scope>
    <source>
        <tissue evidence="1">Leaves</tissue>
    </source>
</reference>
<protein>
    <submittedName>
        <fullName evidence="1">Uncharacterized protein</fullName>
    </submittedName>
</protein>
<dbReference type="Proteomes" id="UP000636709">
    <property type="component" value="Unassembled WGS sequence"/>
</dbReference>
<proteinExistence type="predicted"/>
<organism evidence="1 2">
    <name type="scientific">Digitaria exilis</name>
    <dbReference type="NCBI Taxonomy" id="1010633"/>
    <lineage>
        <taxon>Eukaryota</taxon>
        <taxon>Viridiplantae</taxon>
        <taxon>Streptophyta</taxon>
        <taxon>Embryophyta</taxon>
        <taxon>Tracheophyta</taxon>
        <taxon>Spermatophyta</taxon>
        <taxon>Magnoliopsida</taxon>
        <taxon>Liliopsida</taxon>
        <taxon>Poales</taxon>
        <taxon>Poaceae</taxon>
        <taxon>PACMAD clade</taxon>
        <taxon>Panicoideae</taxon>
        <taxon>Panicodae</taxon>
        <taxon>Paniceae</taxon>
        <taxon>Anthephorinae</taxon>
        <taxon>Digitaria</taxon>
    </lineage>
</organism>
<evidence type="ECO:0000313" key="2">
    <source>
        <dbReference type="Proteomes" id="UP000636709"/>
    </source>
</evidence>
<gene>
    <name evidence="1" type="ORF">HU200_015911</name>
</gene>
<sequence length="137" mass="15209">MDDTILRYDLITQEASMVDNKAAKLIIGLSSAPMTIQDGGMAVGVSNSKMFLLSMVTNSPKGDISWKKIREIDLNNLSPVKDRLVNPDFFAFVPALGILVATLQELFCIDLKSDEVEVDRLLQLRGQEVMLEAHEIK</sequence>
<name>A0A835F9F3_9POAL</name>